<dbReference type="UniPathway" id="UPA00031">
    <property type="reaction ID" value="UER00012"/>
</dbReference>
<keyword evidence="4 7" id="KW-0808">Transferase</keyword>
<dbReference type="InterPro" id="IPR004839">
    <property type="entry name" value="Aminotransferase_I/II_large"/>
</dbReference>
<dbReference type="RefSeq" id="WP_067089523.1">
    <property type="nucleotide sequence ID" value="NZ_LWMV01000072.1"/>
</dbReference>
<accession>A0A166CN01</accession>
<comment type="pathway">
    <text evidence="7">Amino-acid biosynthesis; L-histidine biosynthesis; L-histidine from 5-phospho-alpha-D-ribose 1-diphosphate: step 7/9.</text>
</comment>
<evidence type="ECO:0000313" key="10">
    <source>
        <dbReference type="Proteomes" id="UP000077245"/>
    </source>
</evidence>
<evidence type="ECO:0000313" key="9">
    <source>
        <dbReference type="EMBL" id="KZX14681.1"/>
    </source>
</evidence>
<dbReference type="CDD" id="cd00609">
    <property type="entry name" value="AAT_like"/>
    <property type="match status" value="1"/>
</dbReference>
<evidence type="ECO:0000256" key="5">
    <source>
        <dbReference type="ARBA" id="ARBA00022898"/>
    </source>
</evidence>
<dbReference type="OrthoDB" id="9929at2157"/>
<keyword evidence="5 7" id="KW-0663">Pyridoxal phosphate</keyword>
<dbReference type="GO" id="GO:0030170">
    <property type="term" value="F:pyridoxal phosphate binding"/>
    <property type="evidence" value="ECO:0007669"/>
    <property type="project" value="InterPro"/>
</dbReference>
<dbReference type="InterPro" id="IPR015422">
    <property type="entry name" value="PyrdxlP-dep_Trfase_small"/>
</dbReference>
<dbReference type="Gene3D" id="3.90.1150.10">
    <property type="entry name" value="Aspartate Aminotransferase, domain 1"/>
    <property type="match status" value="1"/>
</dbReference>
<feature type="domain" description="Aminotransferase class I/classII large" evidence="8">
    <location>
        <begin position="32"/>
        <end position="358"/>
    </location>
</feature>
<keyword evidence="3 7" id="KW-0028">Amino-acid biosynthesis</keyword>
<comment type="cofactor">
    <cofactor evidence="1 7">
        <name>pyridoxal 5'-phosphate</name>
        <dbReference type="ChEBI" id="CHEBI:597326"/>
    </cofactor>
</comment>
<dbReference type="PANTHER" id="PTHR42885:SF2">
    <property type="entry name" value="HISTIDINOL-PHOSPHATE AMINOTRANSFERASE"/>
    <property type="match status" value="1"/>
</dbReference>
<name>A0A166CN01_9EURY</name>
<dbReference type="InterPro" id="IPR015424">
    <property type="entry name" value="PyrdxlP-dep_Trfase"/>
</dbReference>
<dbReference type="Pfam" id="PF00155">
    <property type="entry name" value="Aminotran_1_2"/>
    <property type="match status" value="1"/>
</dbReference>
<evidence type="ECO:0000256" key="6">
    <source>
        <dbReference type="ARBA" id="ARBA00023102"/>
    </source>
</evidence>
<sequence>MKLKKVIGELDPYVPGRSQDEIANEFGLKKEEIIKLGSNENPWGSSKKSIEAISNELQYINRYPETNLNDLKEEIARYTNLKVENVIIGGDGADEIIDSLAKTFIEEGDEFIVPLPSYTYYEYTFKPYGAVPVYGKWDLEKNTVDVDSVLEAISNKTKVIFLCSPNNPTGGIINKKDIETIVNATDALVVIDEAYVEFSVENNVDLIIKYDNVLIMRTMSKVMGLAGLRIGYALSNKKLIEYIHRVKPAFSLTRLSYIAALETFRDKLYINESISNGITSRNFLYFELSKFSDLNVLDSKANYILIGIRDTGMNAAKFSKELLKRGVIVRDCTSFKGLDEYWIRISIGTMEENEKFIGILHDFLDNIS</sequence>
<evidence type="ECO:0000259" key="8">
    <source>
        <dbReference type="Pfam" id="PF00155"/>
    </source>
</evidence>
<comment type="catalytic activity">
    <reaction evidence="7">
        <text>L-histidinol phosphate + 2-oxoglutarate = 3-(imidazol-4-yl)-2-oxopropyl phosphate + L-glutamate</text>
        <dbReference type="Rhea" id="RHEA:23744"/>
        <dbReference type="ChEBI" id="CHEBI:16810"/>
        <dbReference type="ChEBI" id="CHEBI:29985"/>
        <dbReference type="ChEBI" id="CHEBI:57766"/>
        <dbReference type="ChEBI" id="CHEBI:57980"/>
        <dbReference type="EC" id="2.6.1.9"/>
    </reaction>
</comment>
<keyword evidence="6 7" id="KW-0368">Histidine biosynthesis</keyword>
<reference evidence="9 10" key="1">
    <citation type="submission" date="2016-04" db="EMBL/GenBank/DDBJ databases">
        <title>Genome sequence of Methanobrevibacter curvatus DSM 11111.</title>
        <authorList>
            <person name="Poehlein A."/>
            <person name="Seedorf H."/>
            <person name="Daniel R."/>
        </authorList>
    </citation>
    <scope>NUCLEOTIDE SEQUENCE [LARGE SCALE GENOMIC DNA]</scope>
    <source>
        <strain evidence="9 10">DSM 11111</strain>
    </source>
</reference>
<dbReference type="PATRIC" id="fig|49547.3.peg.407"/>
<dbReference type="HAMAP" id="MF_01023">
    <property type="entry name" value="HisC_aminotrans_2"/>
    <property type="match status" value="1"/>
</dbReference>
<evidence type="ECO:0000256" key="2">
    <source>
        <dbReference type="ARBA" id="ARBA00022576"/>
    </source>
</evidence>
<dbReference type="GO" id="GO:0004400">
    <property type="term" value="F:histidinol-phosphate transaminase activity"/>
    <property type="evidence" value="ECO:0007669"/>
    <property type="project" value="UniProtKB-UniRule"/>
</dbReference>
<dbReference type="InterPro" id="IPR015421">
    <property type="entry name" value="PyrdxlP-dep_Trfase_major"/>
</dbReference>
<comment type="similarity">
    <text evidence="7">Belongs to the class-II pyridoxal-phosphate-dependent aminotransferase family. Histidinol-phosphate aminotransferase subfamily.</text>
</comment>
<dbReference type="EC" id="2.6.1.9" evidence="7"/>
<evidence type="ECO:0000256" key="1">
    <source>
        <dbReference type="ARBA" id="ARBA00001933"/>
    </source>
</evidence>
<dbReference type="Proteomes" id="UP000077245">
    <property type="component" value="Unassembled WGS sequence"/>
</dbReference>
<dbReference type="EMBL" id="LWMV01000072">
    <property type="protein sequence ID" value="KZX14681.1"/>
    <property type="molecule type" value="Genomic_DNA"/>
</dbReference>
<proteinExistence type="inferred from homology"/>
<evidence type="ECO:0000256" key="4">
    <source>
        <dbReference type="ARBA" id="ARBA00022679"/>
    </source>
</evidence>
<dbReference type="InterPro" id="IPR005861">
    <property type="entry name" value="HisP_aminotrans"/>
</dbReference>
<protein>
    <recommendedName>
        <fullName evidence="7">Histidinol-phosphate aminotransferase</fullName>
        <ecNumber evidence="7">2.6.1.9</ecNumber>
    </recommendedName>
    <alternativeName>
        <fullName evidence="7">Imidazole acetol-phosphate transaminase</fullName>
    </alternativeName>
</protein>
<dbReference type="Gene3D" id="3.40.640.10">
    <property type="entry name" value="Type I PLP-dependent aspartate aminotransferase-like (Major domain)"/>
    <property type="match status" value="1"/>
</dbReference>
<evidence type="ECO:0000256" key="7">
    <source>
        <dbReference type="HAMAP-Rule" id="MF_01023"/>
    </source>
</evidence>
<dbReference type="STRING" id="49547.MBCUR_03920"/>
<keyword evidence="2 7" id="KW-0032">Aminotransferase</keyword>
<dbReference type="SUPFAM" id="SSF53383">
    <property type="entry name" value="PLP-dependent transferases"/>
    <property type="match status" value="1"/>
</dbReference>
<dbReference type="PANTHER" id="PTHR42885">
    <property type="entry name" value="HISTIDINOL-PHOSPHATE AMINOTRANSFERASE-RELATED"/>
    <property type="match status" value="1"/>
</dbReference>
<dbReference type="AlphaFoldDB" id="A0A166CN01"/>
<feature type="modified residue" description="N6-(pyridoxal phosphate)lysine" evidence="7">
    <location>
        <position position="221"/>
    </location>
</feature>
<keyword evidence="10" id="KW-1185">Reference proteome</keyword>
<organism evidence="9 10">
    <name type="scientific">Methanobrevibacter curvatus</name>
    <dbReference type="NCBI Taxonomy" id="49547"/>
    <lineage>
        <taxon>Archaea</taxon>
        <taxon>Methanobacteriati</taxon>
        <taxon>Methanobacteriota</taxon>
        <taxon>Methanomada group</taxon>
        <taxon>Methanobacteria</taxon>
        <taxon>Methanobacteriales</taxon>
        <taxon>Methanobacteriaceae</taxon>
        <taxon>Methanobrevibacter</taxon>
    </lineage>
</organism>
<comment type="caution">
    <text evidence="9">The sequence shown here is derived from an EMBL/GenBank/DDBJ whole genome shotgun (WGS) entry which is preliminary data.</text>
</comment>
<gene>
    <name evidence="7 9" type="primary">hisC</name>
    <name evidence="9" type="ORF">MBCUR_03920</name>
</gene>
<dbReference type="GO" id="GO:0000105">
    <property type="term" value="P:L-histidine biosynthetic process"/>
    <property type="evidence" value="ECO:0007669"/>
    <property type="project" value="UniProtKB-UniRule"/>
</dbReference>
<evidence type="ECO:0000256" key="3">
    <source>
        <dbReference type="ARBA" id="ARBA00022605"/>
    </source>
</evidence>
<dbReference type="NCBIfam" id="TIGR01141">
    <property type="entry name" value="hisC"/>
    <property type="match status" value="1"/>
</dbReference>